<keyword evidence="1" id="KW-0812">Transmembrane</keyword>
<keyword evidence="3" id="KW-1185">Reference proteome</keyword>
<dbReference type="EMBL" id="CAJVCH010558488">
    <property type="protein sequence ID" value="CAG7831011.1"/>
    <property type="molecule type" value="Genomic_DNA"/>
</dbReference>
<feature type="non-terminal residue" evidence="2">
    <location>
        <position position="1"/>
    </location>
</feature>
<accession>A0A8J2LFS8</accession>
<sequence length="80" mass="8540">IVNGIGTAGILIVISELIWFSTVPDPSNEELVNSVAPNEIPGDKMQNIFSFIILFVLLFTVGGGFVMAIILLKGTYNVSA</sequence>
<evidence type="ECO:0000313" key="2">
    <source>
        <dbReference type="EMBL" id="CAG7831011.1"/>
    </source>
</evidence>
<proteinExistence type="predicted"/>
<name>A0A8J2LFS8_9HEXA</name>
<evidence type="ECO:0000313" key="3">
    <source>
        <dbReference type="Proteomes" id="UP000708208"/>
    </source>
</evidence>
<feature type="transmembrane region" description="Helical" evidence="1">
    <location>
        <begin position="48"/>
        <end position="72"/>
    </location>
</feature>
<dbReference type="AlphaFoldDB" id="A0A8J2LFS8"/>
<feature type="non-terminal residue" evidence="2">
    <location>
        <position position="80"/>
    </location>
</feature>
<comment type="caution">
    <text evidence="2">The sequence shown here is derived from an EMBL/GenBank/DDBJ whole genome shotgun (WGS) entry which is preliminary data.</text>
</comment>
<keyword evidence="1" id="KW-0472">Membrane</keyword>
<dbReference type="Proteomes" id="UP000708208">
    <property type="component" value="Unassembled WGS sequence"/>
</dbReference>
<protein>
    <submittedName>
        <fullName evidence="2">Uncharacterized protein</fullName>
    </submittedName>
</protein>
<organism evidence="2 3">
    <name type="scientific">Allacma fusca</name>
    <dbReference type="NCBI Taxonomy" id="39272"/>
    <lineage>
        <taxon>Eukaryota</taxon>
        <taxon>Metazoa</taxon>
        <taxon>Ecdysozoa</taxon>
        <taxon>Arthropoda</taxon>
        <taxon>Hexapoda</taxon>
        <taxon>Collembola</taxon>
        <taxon>Symphypleona</taxon>
        <taxon>Sminthuridae</taxon>
        <taxon>Allacma</taxon>
    </lineage>
</organism>
<evidence type="ECO:0000256" key="1">
    <source>
        <dbReference type="SAM" id="Phobius"/>
    </source>
</evidence>
<reference evidence="2" key="1">
    <citation type="submission" date="2021-06" db="EMBL/GenBank/DDBJ databases">
        <authorList>
            <person name="Hodson N. C."/>
            <person name="Mongue J. A."/>
            <person name="Jaron S. K."/>
        </authorList>
    </citation>
    <scope>NUCLEOTIDE SEQUENCE</scope>
</reference>
<keyword evidence="1" id="KW-1133">Transmembrane helix</keyword>
<gene>
    <name evidence="2" type="ORF">AFUS01_LOCUS40775</name>
</gene>